<dbReference type="FunFam" id="3.20.19.10:FF:000006">
    <property type="entry name" value="Aconitate hydratase 1"/>
    <property type="match status" value="1"/>
</dbReference>
<comment type="caution">
    <text evidence="10">The sequence shown here is derived from an EMBL/GenBank/DDBJ whole genome shotgun (WGS) entry which is preliminary data.</text>
</comment>
<dbReference type="EC" id="4.2.1.3" evidence="3"/>
<evidence type="ECO:0000313" key="11">
    <source>
        <dbReference type="Proteomes" id="UP000050396"/>
    </source>
</evidence>
<dbReference type="RefSeq" id="WP_057424777.1">
    <property type="nucleotide sequence ID" value="NZ_LJQZ01000080.1"/>
</dbReference>
<dbReference type="Gene3D" id="3.20.19.10">
    <property type="entry name" value="Aconitase, domain 4"/>
    <property type="match status" value="1"/>
</dbReference>
<keyword evidence="4" id="KW-0479">Metal-binding</keyword>
<dbReference type="SUPFAM" id="SSF53732">
    <property type="entry name" value="Aconitase iron-sulfur domain"/>
    <property type="match status" value="1"/>
</dbReference>
<feature type="domain" description="Aconitase A/isopropylmalate dehydratase small subunit swivel" evidence="9">
    <location>
        <begin position="656"/>
        <end position="787"/>
    </location>
</feature>
<sequence>MNSEFRKTLPGTRLDYFDARAAVEALKPGAYASLPYTSRVLAENLVRRCDPATLSASLTQLIERKRDLDFPWFPARVVCHDILGQTALVDLAGLRDAIASQGGDPAQVNPVVPVQLIVDHSLAVESDGNDPQAFAKNRAIEDRRNEDRFHFIDWTKQAFKNVEVIPPGNGIMHQINLEKMSPVVQVLDGVAFPDTLVGTDSHTPHVDALGVIAIGVGGLEAENVMLGRASWMRLPDIIGVELTGRRQPGITATDVVLALTEYLRQQKVVGAYLEFYGAGASSLTLGDRATISNMAPEYGATAAMFSIDSQTIDYLRLTGREDEQVKLVELYARHTGLWSESLKEVEYERVLSFDLSSVVRNMAGPSNPHARVATADLAARGIAGQWEDVLGQMPDGAVIIAAITSCTNTSNPRNVISAGLLARNANRLGLMRKPWVKSSLAPGSKTVALYLDAAGLTSELEQLGFGVVAFACTTCNGMSGALDPMIQQEIIDRDLYATAVLSGNRNFDGRIHPYAKQAFLASPPLVVAYAIAGTIRFDIENDVLGMADGKEIRLKDIWPSDEEIDAVVQASVKPEQFRQVYIPMFAIEEHTGPKVEPLYDWRPMSTYTRRPPYWEGALAGERTLKGMRALAVLPDNITTDHLSPSNAIMLDSAAGEYLAKMGLPEEDFNSYATHRGDHLTAQRATFANPQLVNEMAVVDGKVRKGSLTRIEPEGVVTRMWEAIETYMARKQPLIIIAGADYGQGSSRDWAAKGVRLAGVEAIAAEGFERIHRTNLVGMGVLPLEFKPGTSRLTLGIDGSETFDVVGQRTPRATLTLVIQRRNGERVEVPVTCRLDTAEELSIYEAGGVLQRFAQDFLEATTGA</sequence>
<evidence type="ECO:0000256" key="5">
    <source>
        <dbReference type="ARBA" id="ARBA00023004"/>
    </source>
</evidence>
<keyword evidence="6" id="KW-0411">Iron-sulfur</keyword>
<evidence type="ECO:0000313" key="10">
    <source>
        <dbReference type="EMBL" id="KPY19670.1"/>
    </source>
</evidence>
<dbReference type="GO" id="GO:0003994">
    <property type="term" value="F:aconitate hydratase activity"/>
    <property type="evidence" value="ECO:0007669"/>
    <property type="project" value="UniProtKB-EC"/>
</dbReference>
<keyword evidence="5" id="KW-0408">Iron</keyword>
<dbReference type="InterPro" id="IPR000573">
    <property type="entry name" value="AconitaseA/IPMdHydase_ssu_swvl"/>
</dbReference>
<dbReference type="FunFam" id="3.30.499.10:FF:000015">
    <property type="entry name" value="Aconitate hydratase 1"/>
    <property type="match status" value="1"/>
</dbReference>
<dbReference type="InterPro" id="IPR015931">
    <property type="entry name" value="Acnase/IPM_dHydase_lsu_aba_1/3"/>
</dbReference>
<dbReference type="Proteomes" id="UP000050396">
    <property type="component" value="Unassembled WGS sequence"/>
</dbReference>
<dbReference type="NCBIfam" id="NF006757">
    <property type="entry name" value="PRK09277.1"/>
    <property type="match status" value="1"/>
</dbReference>
<feature type="domain" description="Aconitase/3-isopropylmalate dehydratase large subunit alpha/beta/alpha" evidence="8">
    <location>
        <begin position="66"/>
        <end position="533"/>
    </location>
</feature>
<evidence type="ECO:0000256" key="3">
    <source>
        <dbReference type="ARBA" id="ARBA00012926"/>
    </source>
</evidence>
<dbReference type="Pfam" id="PF00694">
    <property type="entry name" value="Aconitase_C"/>
    <property type="match status" value="1"/>
</dbReference>
<dbReference type="GO" id="GO:0051536">
    <property type="term" value="F:iron-sulfur cluster binding"/>
    <property type="evidence" value="ECO:0007669"/>
    <property type="project" value="UniProtKB-KW"/>
</dbReference>
<dbReference type="Pfam" id="PF00330">
    <property type="entry name" value="Aconitase"/>
    <property type="match status" value="1"/>
</dbReference>
<dbReference type="GO" id="GO:0046872">
    <property type="term" value="F:metal ion binding"/>
    <property type="evidence" value="ECO:0007669"/>
    <property type="project" value="UniProtKB-KW"/>
</dbReference>
<evidence type="ECO:0000256" key="6">
    <source>
        <dbReference type="ARBA" id="ARBA00023014"/>
    </source>
</evidence>
<gene>
    <name evidence="10" type="ORF">ALO55_00697</name>
</gene>
<name>A0ABD4BJG9_PSESH</name>
<evidence type="ECO:0000256" key="4">
    <source>
        <dbReference type="ARBA" id="ARBA00022723"/>
    </source>
</evidence>
<dbReference type="Gene3D" id="3.30.499.10">
    <property type="entry name" value="Aconitase, domain 3"/>
    <property type="match status" value="2"/>
</dbReference>
<dbReference type="NCBIfam" id="TIGR02333">
    <property type="entry name" value="2met_isocit_dHY"/>
    <property type="match status" value="1"/>
</dbReference>
<dbReference type="AlphaFoldDB" id="A0ABD4BJG9"/>
<dbReference type="InterPro" id="IPR036008">
    <property type="entry name" value="Aconitase_4Fe-4S_dom"/>
</dbReference>
<dbReference type="EMBL" id="LJQZ01000080">
    <property type="protein sequence ID" value="KPY19670.1"/>
    <property type="molecule type" value="Genomic_DNA"/>
</dbReference>
<comment type="similarity">
    <text evidence="2">Belongs to the aconitase/IPM isomerase family.</text>
</comment>
<dbReference type="Gene3D" id="6.10.190.10">
    <property type="match status" value="1"/>
</dbReference>
<proteinExistence type="inferred from homology"/>
<dbReference type="SUPFAM" id="SSF52016">
    <property type="entry name" value="LeuD/IlvD-like"/>
    <property type="match status" value="1"/>
</dbReference>
<dbReference type="InterPro" id="IPR001030">
    <property type="entry name" value="Acoase/IPM_deHydtase_lsu_aba"/>
</dbReference>
<dbReference type="PRINTS" id="PR00415">
    <property type="entry name" value="ACONITASE"/>
</dbReference>
<comment type="cofactor">
    <cofactor evidence="1">
        <name>[4Fe-4S] cluster</name>
        <dbReference type="ChEBI" id="CHEBI:49883"/>
    </cofactor>
</comment>
<dbReference type="NCBIfam" id="NF009520">
    <property type="entry name" value="PRK12881.1"/>
    <property type="match status" value="1"/>
</dbReference>
<dbReference type="InterPro" id="IPR015928">
    <property type="entry name" value="Aconitase/3IPM_dehydase_swvl"/>
</dbReference>
<evidence type="ECO:0000256" key="7">
    <source>
        <dbReference type="ARBA" id="ARBA00023501"/>
    </source>
</evidence>
<comment type="catalytic activity">
    <reaction evidence="7">
        <text>citrate = D-threo-isocitrate</text>
        <dbReference type="Rhea" id="RHEA:10336"/>
        <dbReference type="ChEBI" id="CHEBI:15562"/>
        <dbReference type="ChEBI" id="CHEBI:16947"/>
        <dbReference type="EC" id="4.2.1.3"/>
    </reaction>
</comment>
<dbReference type="PANTHER" id="PTHR11670">
    <property type="entry name" value="ACONITASE/IRON-RESPONSIVE ELEMENT FAMILY MEMBER"/>
    <property type="match status" value="1"/>
</dbReference>
<reference evidence="10 11" key="1">
    <citation type="submission" date="2015-09" db="EMBL/GenBank/DDBJ databases">
        <title>Genome announcement of multiple Pseudomonas syringae strains.</title>
        <authorList>
            <person name="Thakur S."/>
            <person name="Wang P.W."/>
            <person name="Gong Y."/>
            <person name="Weir B.S."/>
            <person name="Guttman D.S."/>
        </authorList>
    </citation>
    <scope>NUCLEOTIDE SEQUENCE [LARGE SCALE GENOMIC DNA]</scope>
    <source>
        <strain evidence="10 11">ICMP2740</strain>
    </source>
</reference>
<evidence type="ECO:0000256" key="2">
    <source>
        <dbReference type="ARBA" id="ARBA00007185"/>
    </source>
</evidence>
<accession>A0ABD4BJG9</accession>
<evidence type="ECO:0000259" key="9">
    <source>
        <dbReference type="Pfam" id="PF00694"/>
    </source>
</evidence>
<evidence type="ECO:0000259" key="8">
    <source>
        <dbReference type="Pfam" id="PF00330"/>
    </source>
</evidence>
<dbReference type="InterPro" id="IPR012708">
    <property type="entry name" value="2Me_IsoCit_deHydtase_FeS-dep"/>
</dbReference>
<organism evidence="10 11">
    <name type="scientific">Pseudomonas savastanoi pv. phaseolicola</name>
    <name type="common">Pseudomonas syringae pv. phaseolicola</name>
    <dbReference type="NCBI Taxonomy" id="319"/>
    <lineage>
        <taxon>Bacteria</taxon>
        <taxon>Pseudomonadati</taxon>
        <taxon>Pseudomonadota</taxon>
        <taxon>Gammaproteobacteria</taxon>
        <taxon>Pseudomonadales</taxon>
        <taxon>Pseudomonadaceae</taxon>
        <taxon>Pseudomonas</taxon>
    </lineage>
</organism>
<dbReference type="InterPro" id="IPR006249">
    <property type="entry name" value="Aconitase/IRP2"/>
</dbReference>
<evidence type="ECO:0000256" key="1">
    <source>
        <dbReference type="ARBA" id="ARBA00001966"/>
    </source>
</evidence>
<protein>
    <recommendedName>
        <fullName evidence="3">aconitate hydratase</fullName>
        <ecNumber evidence="3">4.2.1.3</ecNumber>
    </recommendedName>
</protein>